<evidence type="ECO:0000313" key="7">
    <source>
        <dbReference type="EMBL" id="KAJ3707797.1"/>
    </source>
</evidence>
<dbReference type="InterPro" id="IPR018289">
    <property type="entry name" value="MULE_transposase_dom"/>
</dbReference>
<proteinExistence type="predicted"/>
<accession>A0AAD6A174</accession>
<feature type="region of interest" description="Disordered" evidence="5">
    <location>
        <begin position="1"/>
        <end position="22"/>
    </location>
</feature>
<dbReference type="Pfam" id="PF04434">
    <property type="entry name" value="SWIM"/>
    <property type="match status" value="1"/>
</dbReference>
<dbReference type="PROSITE" id="PS50966">
    <property type="entry name" value="ZF_SWIM"/>
    <property type="match status" value="1"/>
</dbReference>
<comment type="caution">
    <text evidence="7">The sequence shown here is derived from an EMBL/GenBank/DDBJ whole genome shotgun (WGS) entry which is preliminary data.</text>
</comment>
<dbReference type="Pfam" id="PF10551">
    <property type="entry name" value="MULE"/>
    <property type="match status" value="1"/>
</dbReference>
<evidence type="ECO:0000313" key="8">
    <source>
        <dbReference type="Proteomes" id="UP001210211"/>
    </source>
</evidence>
<dbReference type="InterPro" id="IPR006564">
    <property type="entry name" value="Znf_PMZ"/>
</dbReference>
<dbReference type="SMART" id="SM00575">
    <property type="entry name" value="ZnF_PMZ"/>
    <property type="match status" value="1"/>
</dbReference>
<keyword evidence="1" id="KW-0479">Metal-binding</keyword>
<evidence type="ECO:0000256" key="4">
    <source>
        <dbReference type="PROSITE-ProRule" id="PRU00325"/>
    </source>
</evidence>
<keyword evidence="3" id="KW-0862">Zinc</keyword>
<gene>
    <name evidence="7" type="ORF">LUZ61_011502</name>
</gene>
<dbReference type="Pfam" id="PF03101">
    <property type="entry name" value="FAR1"/>
    <property type="match status" value="1"/>
</dbReference>
<reference evidence="7 8" key="1">
    <citation type="journal article" date="2022" name="Cell">
        <title>Repeat-based holocentromeres influence genome architecture and karyotype evolution.</title>
        <authorList>
            <person name="Hofstatter P.G."/>
            <person name="Thangavel G."/>
            <person name="Lux T."/>
            <person name="Neumann P."/>
            <person name="Vondrak T."/>
            <person name="Novak P."/>
            <person name="Zhang M."/>
            <person name="Costa L."/>
            <person name="Castellani M."/>
            <person name="Scott A."/>
            <person name="Toegelov H."/>
            <person name="Fuchs J."/>
            <person name="Mata-Sucre Y."/>
            <person name="Dias Y."/>
            <person name="Vanzela A.L.L."/>
            <person name="Huettel B."/>
            <person name="Almeida C.C.S."/>
            <person name="Simkova H."/>
            <person name="Souza G."/>
            <person name="Pedrosa-Harand A."/>
            <person name="Macas J."/>
            <person name="Mayer K.F.X."/>
            <person name="Houben A."/>
            <person name="Marques A."/>
        </authorList>
    </citation>
    <scope>NUCLEOTIDE SEQUENCE [LARGE SCALE GENOMIC DNA]</scope>
    <source>
        <strain evidence="7">RhyTen1mFocal</strain>
    </source>
</reference>
<keyword evidence="8" id="KW-1185">Reference proteome</keyword>
<name>A0AAD6A174_9POAL</name>
<evidence type="ECO:0000259" key="6">
    <source>
        <dbReference type="PROSITE" id="PS50966"/>
    </source>
</evidence>
<feature type="compositionally biased region" description="Basic and acidic residues" evidence="5">
    <location>
        <begin position="710"/>
        <end position="723"/>
    </location>
</feature>
<dbReference type="InterPro" id="IPR007527">
    <property type="entry name" value="Znf_SWIM"/>
</dbReference>
<dbReference type="EMBL" id="JAMRDG010000001">
    <property type="protein sequence ID" value="KAJ3707797.1"/>
    <property type="molecule type" value="Genomic_DNA"/>
</dbReference>
<feature type="compositionally biased region" description="Polar residues" evidence="5">
    <location>
        <begin position="685"/>
        <end position="699"/>
    </location>
</feature>
<protein>
    <recommendedName>
        <fullName evidence="6">SWIM-type domain-containing protein</fullName>
    </recommendedName>
</protein>
<feature type="domain" description="SWIM-type" evidence="6">
    <location>
        <begin position="547"/>
        <end position="583"/>
    </location>
</feature>
<sequence>MVTITEANEGAPSTLDEDEIDPDDHLDLAPYVGKEFIKVDDAREFYNSYAYRRGFSIREAGGYTSAKSGEVTSVRWFCSNQGFSKNYKEAQKALENSTRQRTPEKEKAPIRTGCKARFRIKFEGGVWKVSVFEDVHNHPLVVSPAKKRGLRSHRSMGPEDKEIIKAMHAQNIESAKIHEFLGERHGGKKNLKFKKKDVTNVITSENQQLVDKNVEATLVYFQKKQEEDPEFFYEVEVDEGGQLKNLFWVDGRARRAFQEFGDVVTFDTTYRTNRFFMPLAPFIGVNHHRRCVFFGIAMLRSEHVAGFVWLFKTWVKAMYGKKPRAIITDQDPAMRIAIKEVFPNSVHRCCQWHVMRKAREHLGAIYNLKPDFKKELKRVINCSNTVSEFEEKWRVMLDKHKLMQNRHLKTMYEARSEWVPTYFRDYFFAGMSSSQRSESMNAALKIWTNSHSSMYRLVLHLEKLVEGKWQQESDEDIASLTAVHKWSTLIRYEKDAFEFYTSNVMGEFKNNLKNTQLGRIIEIEKDAIYEVSINFHPSYGNLNPQTYEVHINKMEELVSCSCKGFEFEGLLCSHALKVMHHVDMEHLPTRYILKRWCKDANINVKRSKLERCMDLGTSQEQEALRISQLKPEMMQLLNKAAKSSDAFKALQGIVKAADQQLDELFGSKEVEACGSKEVEAGGSKGVQTRGSKRVQTSGSKEVDNVILDPPMKEGKSDKRVKEDDVCNAEGIEDMQSDDAWEYEDLSS</sequence>
<feature type="compositionally biased region" description="Acidic residues" evidence="5">
    <location>
        <begin position="730"/>
        <end position="747"/>
    </location>
</feature>
<feature type="region of interest" description="Disordered" evidence="5">
    <location>
        <begin position="680"/>
        <end position="723"/>
    </location>
</feature>
<dbReference type="Proteomes" id="UP001210211">
    <property type="component" value="Unassembled WGS sequence"/>
</dbReference>
<dbReference type="PANTHER" id="PTHR47718">
    <property type="entry name" value="OS01G0519700 PROTEIN"/>
    <property type="match status" value="1"/>
</dbReference>
<evidence type="ECO:0000256" key="5">
    <source>
        <dbReference type="SAM" id="MobiDB-lite"/>
    </source>
</evidence>
<evidence type="ECO:0000256" key="2">
    <source>
        <dbReference type="ARBA" id="ARBA00022771"/>
    </source>
</evidence>
<organism evidence="7 8">
    <name type="scientific">Rhynchospora tenuis</name>
    <dbReference type="NCBI Taxonomy" id="198213"/>
    <lineage>
        <taxon>Eukaryota</taxon>
        <taxon>Viridiplantae</taxon>
        <taxon>Streptophyta</taxon>
        <taxon>Embryophyta</taxon>
        <taxon>Tracheophyta</taxon>
        <taxon>Spermatophyta</taxon>
        <taxon>Magnoliopsida</taxon>
        <taxon>Liliopsida</taxon>
        <taxon>Poales</taxon>
        <taxon>Cyperaceae</taxon>
        <taxon>Cyperoideae</taxon>
        <taxon>Rhynchosporeae</taxon>
        <taxon>Rhynchospora</taxon>
    </lineage>
</organism>
<feature type="region of interest" description="Disordered" evidence="5">
    <location>
        <begin position="728"/>
        <end position="747"/>
    </location>
</feature>
<dbReference type="AlphaFoldDB" id="A0AAD6A174"/>
<dbReference type="InterPro" id="IPR004330">
    <property type="entry name" value="FAR1_DNA_bnd_dom"/>
</dbReference>
<evidence type="ECO:0000256" key="3">
    <source>
        <dbReference type="ARBA" id="ARBA00022833"/>
    </source>
</evidence>
<evidence type="ECO:0000256" key="1">
    <source>
        <dbReference type="ARBA" id="ARBA00022723"/>
    </source>
</evidence>
<dbReference type="GO" id="GO:0008270">
    <property type="term" value="F:zinc ion binding"/>
    <property type="evidence" value="ECO:0007669"/>
    <property type="project" value="UniProtKB-KW"/>
</dbReference>
<keyword evidence="2 4" id="KW-0863">Zinc-finger</keyword>